<dbReference type="EMBL" id="VCEJ01000004">
    <property type="protein sequence ID" value="TLV01431.1"/>
    <property type="molecule type" value="Genomic_DNA"/>
</dbReference>
<keyword evidence="3" id="KW-1185">Reference proteome</keyword>
<protein>
    <submittedName>
        <fullName evidence="2">Uncharacterized protein</fullName>
    </submittedName>
</protein>
<keyword evidence="1" id="KW-0812">Transmembrane</keyword>
<evidence type="ECO:0000313" key="2">
    <source>
        <dbReference type="EMBL" id="TLV01431.1"/>
    </source>
</evidence>
<feature type="transmembrane region" description="Helical" evidence="1">
    <location>
        <begin position="99"/>
        <end position="118"/>
    </location>
</feature>
<dbReference type="OrthoDB" id="1523880at2"/>
<dbReference type="Proteomes" id="UP000306402">
    <property type="component" value="Unassembled WGS sequence"/>
</dbReference>
<evidence type="ECO:0000313" key="3">
    <source>
        <dbReference type="Proteomes" id="UP000306402"/>
    </source>
</evidence>
<evidence type="ECO:0000256" key="1">
    <source>
        <dbReference type="SAM" id="Phobius"/>
    </source>
</evidence>
<dbReference type="AlphaFoldDB" id="A0A5R9KZ22"/>
<proteinExistence type="predicted"/>
<feature type="transmembrane region" description="Helical" evidence="1">
    <location>
        <begin position="231"/>
        <end position="251"/>
    </location>
</feature>
<gene>
    <name evidence="2" type="ORF">FEN17_18555</name>
</gene>
<comment type="caution">
    <text evidence="2">The sequence shown here is derived from an EMBL/GenBank/DDBJ whole genome shotgun (WGS) entry which is preliminary data.</text>
</comment>
<sequence length="260" mass="29263">MEKSFSFQRIGILIQLDFFQKWKSYAWMGSLLIGCTLLLLLPPLFFNEYNHLSQLVQYGAIPILFFGSTCYTSIALSDYVDGTKGIFALMTPASTAEKIICSLVVNFAFLIAFLVFFWQMHYRIIDIANVKIPTGATFYTAVSEDVMIYISYCYFLFHSVVFAGSIYFSKLSYVKTLSFSIAGAILLSVLNTAFAKFLAGYPLMLGAIPFAGWSVVRDNSLKVYRVSAGDLIFPLQYLLPILLISGLYLVANLRLKEKQI</sequence>
<keyword evidence="1" id="KW-0472">Membrane</keyword>
<dbReference type="RefSeq" id="WP_138366802.1">
    <property type="nucleotide sequence ID" value="NZ_VCEJ01000004.1"/>
</dbReference>
<reference evidence="2 3" key="1">
    <citation type="submission" date="2019-05" db="EMBL/GenBank/DDBJ databases">
        <authorList>
            <person name="Qu J.-H."/>
        </authorList>
    </citation>
    <scope>NUCLEOTIDE SEQUENCE [LARGE SCALE GENOMIC DNA]</scope>
    <source>
        <strain evidence="2 3">T17</strain>
    </source>
</reference>
<name>A0A5R9KZ22_9BACT</name>
<dbReference type="PROSITE" id="PS51257">
    <property type="entry name" value="PROKAR_LIPOPROTEIN"/>
    <property type="match status" value="1"/>
</dbReference>
<feature type="transmembrane region" description="Helical" evidence="1">
    <location>
        <begin position="58"/>
        <end position="79"/>
    </location>
</feature>
<feature type="transmembrane region" description="Helical" evidence="1">
    <location>
        <begin position="181"/>
        <end position="211"/>
    </location>
</feature>
<keyword evidence="1" id="KW-1133">Transmembrane helix</keyword>
<feature type="transmembrane region" description="Helical" evidence="1">
    <location>
        <begin position="146"/>
        <end position="169"/>
    </location>
</feature>
<organism evidence="2 3">
    <name type="scientific">Dyadobacter luticola</name>
    <dbReference type="NCBI Taxonomy" id="1979387"/>
    <lineage>
        <taxon>Bacteria</taxon>
        <taxon>Pseudomonadati</taxon>
        <taxon>Bacteroidota</taxon>
        <taxon>Cytophagia</taxon>
        <taxon>Cytophagales</taxon>
        <taxon>Spirosomataceae</taxon>
        <taxon>Dyadobacter</taxon>
    </lineage>
</organism>
<feature type="transmembrane region" description="Helical" evidence="1">
    <location>
        <begin position="25"/>
        <end position="46"/>
    </location>
</feature>
<accession>A0A5R9KZ22</accession>